<dbReference type="SMART" id="SM00897">
    <property type="entry name" value="FIST"/>
    <property type="match status" value="1"/>
</dbReference>
<dbReference type="InterPro" id="IPR013702">
    <property type="entry name" value="FIST_domain_N"/>
</dbReference>
<gene>
    <name evidence="3" type="ORF">SAE02_02590</name>
</gene>
<dbReference type="InterPro" id="IPR019494">
    <property type="entry name" value="FIST_C"/>
</dbReference>
<dbReference type="Pfam" id="PF10442">
    <property type="entry name" value="FIST_C"/>
    <property type="match status" value="1"/>
</dbReference>
<dbReference type="RefSeq" id="WP_044425700.1">
    <property type="nucleotide sequence ID" value="NZ_BJYZ01000002.1"/>
</dbReference>
<organism evidence="3 4">
    <name type="scientific">Skermanella aerolata</name>
    <dbReference type="NCBI Taxonomy" id="393310"/>
    <lineage>
        <taxon>Bacteria</taxon>
        <taxon>Pseudomonadati</taxon>
        <taxon>Pseudomonadota</taxon>
        <taxon>Alphaproteobacteria</taxon>
        <taxon>Rhodospirillales</taxon>
        <taxon>Azospirillaceae</taxon>
        <taxon>Skermanella</taxon>
    </lineage>
</organism>
<evidence type="ECO:0000313" key="4">
    <source>
        <dbReference type="Proteomes" id="UP000321523"/>
    </source>
</evidence>
<sequence>MLINQLTWTPGQGWDTVASSDETVPADVVLYFFGPGVQELPVRLEELGQKFPQAHMIGCSTGGEIIGDEVFDDSIVASAVSFERTPIRVAKVEIDGDSSRDVGRRLGAEFPKEGLRGLFVLSDGTGINGSDLIRGLQDNLGTDIKITGGLAGDGADFRITYVGANDLPQPGRVAAIGFYGDAVTIGHGSYGGWQPFGPERRITRAVDNVLHQLDNEPALDLYKRYLGDQAEGLPGTALLFPLRLTRPDGGEVVRTVVGTDDASSTMVFAGDVPEGSSAQLMRATFDKLIDGAGEAADQAAVAEGTHLAILVSCIGRKLVLGQRVAEEVESVLDVLGADARTIGFYSYGEISPQARTGACELHNQTMTITTIGEK</sequence>
<dbReference type="Proteomes" id="UP000321523">
    <property type="component" value="Unassembled WGS sequence"/>
</dbReference>
<dbReference type="Pfam" id="PF08495">
    <property type="entry name" value="FIST"/>
    <property type="match status" value="1"/>
</dbReference>
<dbReference type="PANTHER" id="PTHR40252:SF2">
    <property type="entry name" value="BLR0328 PROTEIN"/>
    <property type="match status" value="1"/>
</dbReference>
<protein>
    <recommendedName>
        <fullName evidence="5">Histidine kinase</fullName>
    </recommendedName>
</protein>
<dbReference type="SMART" id="SM01204">
    <property type="entry name" value="FIST_C"/>
    <property type="match status" value="1"/>
</dbReference>
<dbReference type="AlphaFoldDB" id="A0A512DHZ1"/>
<reference evidence="3 4" key="1">
    <citation type="submission" date="2019-07" db="EMBL/GenBank/DDBJ databases">
        <title>Whole genome shotgun sequence of Skermanella aerolata NBRC 106429.</title>
        <authorList>
            <person name="Hosoyama A."/>
            <person name="Uohara A."/>
            <person name="Ohji S."/>
            <person name="Ichikawa N."/>
        </authorList>
    </citation>
    <scope>NUCLEOTIDE SEQUENCE [LARGE SCALE GENOMIC DNA]</scope>
    <source>
        <strain evidence="3 4">NBRC 106429</strain>
    </source>
</reference>
<accession>A0A512DHZ1</accession>
<evidence type="ECO:0000259" key="2">
    <source>
        <dbReference type="SMART" id="SM01204"/>
    </source>
</evidence>
<dbReference type="OrthoDB" id="9770435at2"/>
<keyword evidence="4" id="KW-1185">Reference proteome</keyword>
<proteinExistence type="predicted"/>
<dbReference type="PANTHER" id="PTHR40252">
    <property type="entry name" value="BLR0328 PROTEIN"/>
    <property type="match status" value="1"/>
</dbReference>
<evidence type="ECO:0000313" key="3">
    <source>
        <dbReference type="EMBL" id="GEO36111.1"/>
    </source>
</evidence>
<evidence type="ECO:0000259" key="1">
    <source>
        <dbReference type="SMART" id="SM00897"/>
    </source>
</evidence>
<feature type="domain" description="FIST C-domain" evidence="2">
    <location>
        <begin position="218"/>
        <end position="353"/>
    </location>
</feature>
<dbReference type="EMBL" id="BJYZ01000002">
    <property type="protein sequence ID" value="GEO36111.1"/>
    <property type="molecule type" value="Genomic_DNA"/>
</dbReference>
<comment type="caution">
    <text evidence="3">The sequence shown here is derived from an EMBL/GenBank/DDBJ whole genome shotgun (WGS) entry which is preliminary data.</text>
</comment>
<feature type="domain" description="FIST" evidence="1">
    <location>
        <begin position="25"/>
        <end position="217"/>
    </location>
</feature>
<name>A0A512DHZ1_9PROT</name>
<evidence type="ECO:0008006" key="5">
    <source>
        <dbReference type="Google" id="ProtNLM"/>
    </source>
</evidence>